<feature type="compositionally biased region" description="Basic and acidic residues" evidence="5">
    <location>
        <begin position="1"/>
        <end position="11"/>
    </location>
</feature>
<evidence type="ECO:0000256" key="4">
    <source>
        <dbReference type="PROSITE-ProRule" id="PRU00335"/>
    </source>
</evidence>
<comment type="caution">
    <text evidence="7">The sequence shown here is derived from an EMBL/GenBank/DDBJ whole genome shotgun (WGS) entry which is preliminary data.</text>
</comment>
<proteinExistence type="predicted"/>
<reference evidence="7 8" key="1">
    <citation type="submission" date="2023-01" db="EMBL/GenBank/DDBJ databases">
        <title>Minimal conservation of predation-associated metabolite biosynthetic gene clusters underscores biosynthetic potential of Myxococcota including descriptions for ten novel species: Archangium lansinium sp. nov., Myxococcus landrumus sp. nov., Nannocystis bai.</title>
        <authorList>
            <person name="Ahearne A."/>
            <person name="Stevens C."/>
            <person name="Dowd S."/>
        </authorList>
    </citation>
    <scope>NUCLEOTIDE SEQUENCE [LARGE SCALE GENOMIC DNA]</scope>
    <source>
        <strain evidence="7 8">WIWO2</strain>
    </source>
</reference>
<keyword evidence="1" id="KW-0805">Transcription regulation</keyword>
<dbReference type="PRINTS" id="PR00455">
    <property type="entry name" value="HTHTETR"/>
</dbReference>
<protein>
    <submittedName>
        <fullName evidence="7">Helix-turn-helix domain containing protein</fullName>
    </submittedName>
</protein>
<evidence type="ECO:0000256" key="5">
    <source>
        <dbReference type="SAM" id="MobiDB-lite"/>
    </source>
</evidence>
<gene>
    <name evidence="7" type="ORF">POL72_42160</name>
</gene>
<name>A0ABT5CDC5_9BACT</name>
<dbReference type="Pfam" id="PF00440">
    <property type="entry name" value="TetR_N"/>
    <property type="match status" value="1"/>
</dbReference>
<dbReference type="EMBL" id="JAQNDK010000005">
    <property type="protein sequence ID" value="MDC0684402.1"/>
    <property type="molecule type" value="Genomic_DNA"/>
</dbReference>
<evidence type="ECO:0000313" key="7">
    <source>
        <dbReference type="EMBL" id="MDC0684402.1"/>
    </source>
</evidence>
<keyword evidence="2 4" id="KW-0238">DNA-binding</keyword>
<sequence length="235" mass="25634">MSQQSSRDRKIPATKRAPAQTRAEPEAPPPPAGLRERKKQATRLAISDVATRLFIERGFDRVTVAEVAEAAGVSVNTIFNYFATKEDLFFDRGEEVGGEPARMVRARRPGEPVLAALERGLREKGATSAYEGARVLPFLATIEASPALKARERALFDRSEELLADALREAVGAPGDDPAPRIIAALITALEWTIIREHRARLLRGEPDKKIRAALGRMAKRGFALLRDGVGSFGA</sequence>
<evidence type="ECO:0000256" key="2">
    <source>
        <dbReference type="ARBA" id="ARBA00023125"/>
    </source>
</evidence>
<dbReference type="Gene3D" id="1.10.357.10">
    <property type="entry name" value="Tetracycline Repressor, domain 2"/>
    <property type="match status" value="1"/>
</dbReference>
<dbReference type="SUPFAM" id="SSF46689">
    <property type="entry name" value="Homeodomain-like"/>
    <property type="match status" value="1"/>
</dbReference>
<feature type="region of interest" description="Disordered" evidence="5">
    <location>
        <begin position="1"/>
        <end position="38"/>
    </location>
</feature>
<dbReference type="InterPro" id="IPR050109">
    <property type="entry name" value="HTH-type_TetR-like_transc_reg"/>
</dbReference>
<dbReference type="RefSeq" id="WP_272102528.1">
    <property type="nucleotide sequence ID" value="NZ_JAQNDK010000005.1"/>
</dbReference>
<dbReference type="PROSITE" id="PS50977">
    <property type="entry name" value="HTH_TETR_2"/>
    <property type="match status" value="1"/>
</dbReference>
<keyword evidence="8" id="KW-1185">Reference proteome</keyword>
<evidence type="ECO:0000256" key="3">
    <source>
        <dbReference type="ARBA" id="ARBA00023163"/>
    </source>
</evidence>
<dbReference type="InterPro" id="IPR009057">
    <property type="entry name" value="Homeodomain-like_sf"/>
</dbReference>
<evidence type="ECO:0000313" key="8">
    <source>
        <dbReference type="Proteomes" id="UP001217485"/>
    </source>
</evidence>
<keyword evidence="3" id="KW-0804">Transcription</keyword>
<dbReference type="InterPro" id="IPR001647">
    <property type="entry name" value="HTH_TetR"/>
</dbReference>
<dbReference type="Proteomes" id="UP001217485">
    <property type="component" value="Unassembled WGS sequence"/>
</dbReference>
<dbReference type="Gene3D" id="1.10.10.60">
    <property type="entry name" value="Homeodomain-like"/>
    <property type="match status" value="1"/>
</dbReference>
<organism evidence="7 8">
    <name type="scientific">Sorangium atrum</name>
    <dbReference type="NCBI Taxonomy" id="2995308"/>
    <lineage>
        <taxon>Bacteria</taxon>
        <taxon>Pseudomonadati</taxon>
        <taxon>Myxococcota</taxon>
        <taxon>Polyangia</taxon>
        <taxon>Polyangiales</taxon>
        <taxon>Polyangiaceae</taxon>
        <taxon>Sorangium</taxon>
    </lineage>
</organism>
<evidence type="ECO:0000256" key="1">
    <source>
        <dbReference type="ARBA" id="ARBA00023015"/>
    </source>
</evidence>
<accession>A0ABT5CDC5</accession>
<dbReference type="PANTHER" id="PTHR30055">
    <property type="entry name" value="HTH-TYPE TRANSCRIPTIONAL REGULATOR RUTR"/>
    <property type="match status" value="1"/>
</dbReference>
<dbReference type="PANTHER" id="PTHR30055:SF234">
    <property type="entry name" value="HTH-TYPE TRANSCRIPTIONAL REGULATOR BETI"/>
    <property type="match status" value="1"/>
</dbReference>
<feature type="domain" description="HTH tetR-type" evidence="6">
    <location>
        <begin position="40"/>
        <end position="100"/>
    </location>
</feature>
<evidence type="ECO:0000259" key="6">
    <source>
        <dbReference type="PROSITE" id="PS50977"/>
    </source>
</evidence>
<feature type="DNA-binding region" description="H-T-H motif" evidence="4">
    <location>
        <begin position="63"/>
        <end position="82"/>
    </location>
</feature>